<gene>
    <name evidence="1" type="ordered locus">Nwi_1094</name>
</gene>
<dbReference type="EMBL" id="CP000115">
    <property type="protein sequence ID" value="ABA04356.1"/>
    <property type="molecule type" value="Genomic_DNA"/>
</dbReference>
<accession>Q3STN5</accession>
<dbReference type="STRING" id="323098.Nwi_1094"/>
<dbReference type="PANTHER" id="PTHR47623">
    <property type="entry name" value="OS09G0287300 PROTEIN"/>
    <property type="match status" value="1"/>
</dbReference>
<dbReference type="SUPFAM" id="SSF53254">
    <property type="entry name" value="Phosphoglycerate mutase-like"/>
    <property type="match status" value="1"/>
</dbReference>
<dbReference type="CDD" id="cd07067">
    <property type="entry name" value="HP_PGM_like"/>
    <property type="match status" value="1"/>
</dbReference>
<dbReference type="InterPro" id="IPR029033">
    <property type="entry name" value="His_PPase_superfam"/>
</dbReference>
<dbReference type="InterPro" id="IPR013078">
    <property type="entry name" value="His_Pase_superF_clade-1"/>
</dbReference>
<dbReference type="Pfam" id="PF00300">
    <property type="entry name" value="His_Phos_1"/>
    <property type="match status" value="1"/>
</dbReference>
<dbReference type="HOGENOM" id="CLU_084603_2_3_5"/>
<dbReference type="Gene3D" id="3.40.50.1240">
    <property type="entry name" value="Phosphoglycerate mutase-like"/>
    <property type="match status" value="1"/>
</dbReference>
<evidence type="ECO:0000313" key="2">
    <source>
        <dbReference type="Proteomes" id="UP000002531"/>
    </source>
</evidence>
<dbReference type="eggNOG" id="COG2062">
    <property type="taxonomic scope" value="Bacteria"/>
</dbReference>
<proteinExistence type="predicted"/>
<protein>
    <submittedName>
        <fullName evidence="1">Phosphoglycerate/bisphosphoglycerate mutase</fullName>
    </submittedName>
</protein>
<dbReference type="AlphaFoldDB" id="Q3STN5"/>
<dbReference type="PANTHER" id="PTHR47623:SF1">
    <property type="entry name" value="OS09G0287300 PROTEIN"/>
    <property type="match status" value="1"/>
</dbReference>
<organism evidence="1 2">
    <name type="scientific">Nitrobacter winogradskyi (strain ATCC 25391 / DSM 10237 / CIP 104748 / NCIMB 11846 / Nb-255)</name>
    <dbReference type="NCBI Taxonomy" id="323098"/>
    <lineage>
        <taxon>Bacteria</taxon>
        <taxon>Pseudomonadati</taxon>
        <taxon>Pseudomonadota</taxon>
        <taxon>Alphaproteobacteria</taxon>
        <taxon>Hyphomicrobiales</taxon>
        <taxon>Nitrobacteraceae</taxon>
        <taxon>Nitrobacter</taxon>
    </lineage>
</organism>
<keyword evidence="2" id="KW-1185">Reference proteome</keyword>
<dbReference type="Proteomes" id="UP000002531">
    <property type="component" value="Chromosome"/>
</dbReference>
<evidence type="ECO:0000313" key="1">
    <source>
        <dbReference type="EMBL" id="ABA04356.1"/>
    </source>
</evidence>
<reference evidence="1 2" key="1">
    <citation type="journal article" date="2006" name="Appl. Environ. Microbiol.">
        <title>Genome sequence of the chemolithoautotrophic nitrite-oxidizing bacterium Nitrobacter winogradskyi Nb-255.</title>
        <authorList>
            <person name="Starkenburg S.R."/>
            <person name="Chain P.S."/>
            <person name="Sayavedra-Soto L.A."/>
            <person name="Hauser L."/>
            <person name="Land M.L."/>
            <person name="Larimer F.W."/>
            <person name="Malfatti S.A."/>
            <person name="Klotz M.G."/>
            <person name="Bottomley P.J."/>
            <person name="Arp D.J."/>
            <person name="Hickey W.J."/>
        </authorList>
    </citation>
    <scope>NUCLEOTIDE SEQUENCE [LARGE SCALE GENOMIC DNA]</scope>
    <source>
        <strain evidence="2">ATCC 25391 / DSM 10237 / CIP 104748 / NCIMB 11846 / Nb-255</strain>
    </source>
</reference>
<sequence length="183" mass="19865">MNRVSVMRRLLLLRHAKTERDSPSGSDRDRPLAARGRNDAAELGLWLAGDPSLRPDLVLISTAVRARETWDIVRQQFSDVTAQGPAEHLPELYGAEAVQLLAIIRSLGTDHERLMIVGHNPGLHELALRLIGGGDAKGRAALADNLPTSGLAVIDFAVENWECAAFGSGQLKRLVSPKLLKQA</sequence>
<dbReference type="SMART" id="SM00855">
    <property type="entry name" value="PGAM"/>
    <property type="match status" value="1"/>
</dbReference>
<name>Q3STN5_NITWN</name>
<dbReference type="KEGG" id="nwi:Nwi_1094"/>